<proteinExistence type="predicted"/>
<dbReference type="EMBL" id="JBIAXI010000004">
    <property type="protein sequence ID" value="MFF4772645.1"/>
    <property type="molecule type" value="Genomic_DNA"/>
</dbReference>
<protein>
    <recommendedName>
        <fullName evidence="3">Tetracyclin repressor-like C-terminal domain-containing protein</fullName>
    </recommendedName>
</protein>
<comment type="caution">
    <text evidence="1">The sequence shown here is derived from an EMBL/GenBank/DDBJ whole genome shotgun (WGS) entry which is preliminary data.</text>
</comment>
<reference evidence="1 2" key="1">
    <citation type="submission" date="2024-10" db="EMBL/GenBank/DDBJ databases">
        <title>The Natural Products Discovery Center: Release of the First 8490 Sequenced Strains for Exploring Actinobacteria Biosynthetic Diversity.</title>
        <authorList>
            <person name="Kalkreuter E."/>
            <person name="Kautsar S.A."/>
            <person name="Yang D."/>
            <person name="Bader C.D."/>
            <person name="Teijaro C.N."/>
            <person name="Fluegel L."/>
            <person name="Davis C.M."/>
            <person name="Simpson J.R."/>
            <person name="Lauterbach L."/>
            <person name="Steele A.D."/>
            <person name="Gui C."/>
            <person name="Meng S."/>
            <person name="Li G."/>
            <person name="Viehrig K."/>
            <person name="Ye F."/>
            <person name="Su P."/>
            <person name="Kiefer A.F."/>
            <person name="Nichols A."/>
            <person name="Cepeda A.J."/>
            <person name="Yan W."/>
            <person name="Fan B."/>
            <person name="Jiang Y."/>
            <person name="Adhikari A."/>
            <person name="Zheng C.-J."/>
            <person name="Schuster L."/>
            <person name="Cowan T.M."/>
            <person name="Smanski M.J."/>
            <person name="Chevrette M.G."/>
            <person name="De Carvalho L.P.S."/>
            <person name="Shen B."/>
        </authorList>
    </citation>
    <scope>NUCLEOTIDE SEQUENCE [LARGE SCALE GENOMIC DNA]</scope>
    <source>
        <strain evidence="1 2">NPDC001281</strain>
    </source>
</reference>
<evidence type="ECO:0000313" key="1">
    <source>
        <dbReference type="EMBL" id="MFF4772645.1"/>
    </source>
</evidence>
<evidence type="ECO:0008006" key="3">
    <source>
        <dbReference type="Google" id="ProtNLM"/>
    </source>
</evidence>
<accession>A0ABW6V075</accession>
<keyword evidence="2" id="KW-1185">Reference proteome</keyword>
<dbReference type="Proteomes" id="UP001602119">
    <property type="component" value="Unassembled WGS sequence"/>
</dbReference>
<name>A0ABW6V075_MICFU</name>
<dbReference type="RefSeq" id="WP_387341078.1">
    <property type="nucleotide sequence ID" value="NZ_JBIAXI010000004.1"/>
</dbReference>
<gene>
    <name evidence="1" type="ORF">ACFY05_07275</name>
</gene>
<evidence type="ECO:0000313" key="2">
    <source>
        <dbReference type="Proteomes" id="UP001602119"/>
    </source>
</evidence>
<organism evidence="1 2">
    <name type="scientific">Microtetraspora fusca</name>
    <dbReference type="NCBI Taxonomy" id="1997"/>
    <lineage>
        <taxon>Bacteria</taxon>
        <taxon>Bacillati</taxon>
        <taxon>Actinomycetota</taxon>
        <taxon>Actinomycetes</taxon>
        <taxon>Streptosporangiales</taxon>
        <taxon>Streptosporangiaceae</taxon>
        <taxon>Microtetraspora</taxon>
    </lineage>
</organism>
<sequence>MALDLRAAVHGAVSIRVNEPGLALPPLEEQIGRFLTKIVGVSLTPE</sequence>